<dbReference type="SUPFAM" id="SSF51735">
    <property type="entry name" value="NAD(P)-binding Rossmann-fold domains"/>
    <property type="match status" value="1"/>
</dbReference>
<comment type="caution">
    <text evidence="3">The sequence shown here is derived from an EMBL/GenBank/DDBJ whole genome shotgun (WGS) entry which is preliminary data.</text>
</comment>
<dbReference type="PANTHER" id="PTHR43377:SF1">
    <property type="entry name" value="BILIVERDIN REDUCTASE A"/>
    <property type="match status" value="1"/>
</dbReference>
<evidence type="ECO:0000259" key="1">
    <source>
        <dbReference type="Pfam" id="PF01408"/>
    </source>
</evidence>
<dbReference type="InterPro" id="IPR000683">
    <property type="entry name" value="Gfo/Idh/MocA-like_OxRdtase_N"/>
</dbReference>
<reference evidence="3 4" key="1">
    <citation type="journal article" date="2016" name="Nat. Commun.">
        <title>Thousands of microbial genomes shed light on interconnected biogeochemical processes in an aquifer system.</title>
        <authorList>
            <person name="Anantharaman K."/>
            <person name="Brown C.T."/>
            <person name="Hug L.A."/>
            <person name="Sharon I."/>
            <person name="Castelle C.J."/>
            <person name="Probst A.J."/>
            <person name="Thomas B.C."/>
            <person name="Singh A."/>
            <person name="Wilkins M.J."/>
            <person name="Karaoz U."/>
            <person name="Brodie E.L."/>
            <person name="Williams K.H."/>
            <person name="Hubbard S.S."/>
            <person name="Banfield J.F."/>
        </authorList>
    </citation>
    <scope>NUCLEOTIDE SEQUENCE [LARGE SCALE GENOMIC DNA]</scope>
</reference>
<evidence type="ECO:0000313" key="4">
    <source>
        <dbReference type="Proteomes" id="UP000177905"/>
    </source>
</evidence>
<dbReference type="Pfam" id="PF01408">
    <property type="entry name" value="GFO_IDH_MocA"/>
    <property type="match status" value="1"/>
</dbReference>
<dbReference type="Pfam" id="PF22725">
    <property type="entry name" value="GFO_IDH_MocA_C3"/>
    <property type="match status" value="1"/>
</dbReference>
<evidence type="ECO:0000313" key="3">
    <source>
        <dbReference type="EMBL" id="OGC14085.1"/>
    </source>
</evidence>
<dbReference type="InterPro" id="IPR051450">
    <property type="entry name" value="Gfo/Idh/MocA_Oxidoreductases"/>
</dbReference>
<dbReference type="SUPFAM" id="SSF55347">
    <property type="entry name" value="Glyceraldehyde-3-phosphate dehydrogenase-like, C-terminal domain"/>
    <property type="match status" value="1"/>
</dbReference>
<dbReference type="GO" id="GO:0000166">
    <property type="term" value="F:nucleotide binding"/>
    <property type="evidence" value="ECO:0007669"/>
    <property type="project" value="InterPro"/>
</dbReference>
<organism evidence="3 4">
    <name type="scientific">candidate division WOR-1 bacterium RIFOXYB2_FULL_36_35</name>
    <dbReference type="NCBI Taxonomy" id="1802578"/>
    <lineage>
        <taxon>Bacteria</taxon>
        <taxon>Bacillati</taxon>
        <taxon>Saganbacteria</taxon>
    </lineage>
</organism>
<proteinExistence type="predicted"/>
<gene>
    <name evidence="3" type="ORF">A2290_06235</name>
</gene>
<evidence type="ECO:0000259" key="2">
    <source>
        <dbReference type="Pfam" id="PF22725"/>
    </source>
</evidence>
<feature type="domain" description="GFO/IDH/MocA-like oxidoreductase" evidence="2">
    <location>
        <begin position="157"/>
        <end position="231"/>
    </location>
</feature>
<dbReference type="InterPro" id="IPR036291">
    <property type="entry name" value="NAD(P)-bd_dom_sf"/>
</dbReference>
<dbReference type="AlphaFoldDB" id="A0A1F4S0W3"/>
<dbReference type="PANTHER" id="PTHR43377">
    <property type="entry name" value="BILIVERDIN REDUCTASE A"/>
    <property type="match status" value="1"/>
</dbReference>
<dbReference type="Gene3D" id="3.30.360.10">
    <property type="entry name" value="Dihydrodipicolinate Reductase, domain 2"/>
    <property type="match status" value="1"/>
</dbReference>
<protein>
    <submittedName>
        <fullName evidence="3">Uncharacterized protein</fullName>
    </submittedName>
</protein>
<name>A0A1F4S0W3_UNCSA</name>
<dbReference type="Gene3D" id="3.40.50.720">
    <property type="entry name" value="NAD(P)-binding Rossmann-like Domain"/>
    <property type="match status" value="1"/>
</dbReference>
<dbReference type="Proteomes" id="UP000177905">
    <property type="component" value="Unassembled WGS sequence"/>
</dbReference>
<accession>A0A1F4S0W3</accession>
<dbReference type="EMBL" id="MEUA01000041">
    <property type="protein sequence ID" value="OGC14085.1"/>
    <property type="molecule type" value="Genomic_DNA"/>
</dbReference>
<feature type="domain" description="Gfo/Idh/MocA-like oxidoreductase N-terminal" evidence="1">
    <location>
        <begin position="4"/>
        <end position="119"/>
    </location>
</feature>
<sequence>MAKVKIGIVGCGVMGSFHTKTASELKEEKLMGVHDPIEEKAKSTAEKYATIPLPFLEELMKKVEALIIASPTSTHFEIAKKALEQGLHILIEKPLTQDSTRGEELVNLAKAKNKVLAVGMIERFNPAFSKALSIVKKEKILGLEIKRFSPLPERITDANVIWDVMIHDLDLAVLLSKTEVDSIKATGKRVKTKALDEANATLYFKDGMIAKISASRVKDRKERIIQITTDKAIYDVDLLNKKLYTRNFDTLIEKTEIEFRLEDQLKLEQKDFCLSIRKNRNPRCSGREALSIIKLTEEVEKQCSYQ</sequence>
<dbReference type="InterPro" id="IPR055170">
    <property type="entry name" value="GFO_IDH_MocA-like_dom"/>
</dbReference>